<dbReference type="eggNOG" id="ENOG502RYTW">
    <property type="taxonomic scope" value="Eukaryota"/>
</dbReference>
<proteinExistence type="predicted"/>
<dbReference type="Gramene" id="ESQ44164">
    <property type="protein sequence ID" value="ESQ44164"/>
    <property type="gene ID" value="EUTSA_v10005952mg"/>
</dbReference>
<keyword evidence="3" id="KW-1185">Reference proteome</keyword>
<feature type="domain" description="F-box" evidence="1">
    <location>
        <begin position="11"/>
        <end position="48"/>
    </location>
</feature>
<dbReference type="SUPFAM" id="SSF81383">
    <property type="entry name" value="F-box domain"/>
    <property type="match status" value="1"/>
</dbReference>
<dbReference type="EMBL" id="KI517455">
    <property type="protein sequence ID" value="ESQ44164.1"/>
    <property type="molecule type" value="Genomic_DNA"/>
</dbReference>
<dbReference type="SMART" id="SM00256">
    <property type="entry name" value="FBOX"/>
    <property type="match status" value="1"/>
</dbReference>
<evidence type="ECO:0000259" key="1">
    <source>
        <dbReference type="PROSITE" id="PS50181"/>
    </source>
</evidence>
<dbReference type="InterPro" id="IPR053781">
    <property type="entry name" value="F-box_AtFBL13-like"/>
</dbReference>
<dbReference type="SMART" id="SM00579">
    <property type="entry name" value="FBD"/>
    <property type="match status" value="1"/>
</dbReference>
<dbReference type="Proteomes" id="UP000030689">
    <property type="component" value="Unassembled WGS sequence"/>
</dbReference>
<dbReference type="Gene3D" id="1.20.1280.50">
    <property type="match status" value="1"/>
</dbReference>
<dbReference type="InterPro" id="IPR006566">
    <property type="entry name" value="FBD"/>
</dbReference>
<dbReference type="InterPro" id="IPR036047">
    <property type="entry name" value="F-box-like_dom_sf"/>
</dbReference>
<accession>V4LKB5</accession>
<dbReference type="InterPro" id="IPR055294">
    <property type="entry name" value="FBL60-like"/>
</dbReference>
<dbReference type="CDD" id="cd22160">
    <property type="entry name" value="F-box_AtFBL13-like"/>
    <property type="match status" value="1"/>
</dbReference>
<dbReference type="Pfam" id="PF24758">
    <property type="entry name" value="LRR_At5g56370"/>
    <property type="match status" value="1"/>
</dbReference>
<dbReference type="KEGG" id="eus:EUTSA_v10005952mg"/>
<dbReference type="AlphaFoldDB" id="V4LKB5"/>
<dbReference type="PROSITE" id="PS50181">
    <property type="entry name" value="FBOX"/>
    <property type="match status" value="1"/>
</dbReference>
<dbReference type="Pfam" id="PF00646">
    <property type="entry name" value="F-box"/>
    <property type="match status" value="1"/>
</dbReference>
<dbReference type="OMA" id="ELVMINL"/>
<dbReference type="PANTHER" id="PTHR31293:SF16">
    <property type="entry name" value="RNI-LIKE SUPERFAMILY PROTEIN"/>
    <property type="match status" value="1"/>
</dbReference>
<sequence>MNSKKIDFGSNDLISSLPDALVCHILSFLSTKDAALTSALSKRWRNLLAFVPILDLDNSIYDYPKMGRRKRLQMRTSFKVFVDRVMALQGNATLEKFSLRCRTGRDPSRVNSWILKVLERGVIDLDLYIFKALNYLLPPKVLMVKTLVRLKVEGAGDLTIDVEEFFLPKLKTLHFLDVTFEKSGAAFAKLISGCHLLEELVMVEVSRFDENPNSISFDTPNLYLMYTDAVAVKYPEVKLDSLVEASLRLGKKRRKIENAADFLTGISNVKILYLSFETLKVLNYRCNKIPVFNNLMHLTIETHQDDRWESLLDILENSANLETLTFEGLHYKDTNNCQIEEFSCRDTNKCWDYNGCCICKPWEGTPICISSSPVKMLEDDFEKQTEMIKYFLETMPNLEQVILYYDTPFDVDLKIVSTQFQMLEKVASPKCNIQVISDNISFSTIVHSSSSRRSGGLVFFKNTFPV</sequence>
<dbReference type="InterPro" id="IPR055411">
    <property type="entry name" value="LRR_FXL15/At3g58940/PEG3-like"/>
</dbReference>
<reference evidence="2 3" key="1">
    <citation type="journal article" date="2013" name="Front. Plant Sci.">
        <title>The Reference Genome of the Halophytic Plant Eutrema salsugineum.</title>
        <authorList>
            <person name="Yang R."/>
            <person name="Jarvis D.E."/>
            <person name="Chen H."/>
            <person name="Beilstein M.A."/>
            <person name="Grimwood J."/>
            <person name="Jenkins J."/>
            <person name="Shu S."/>
            <person name="Prochnik S."/>
            <person name="Xin M."/>
            <person name="Ma C."/>
            <person name="Schmutz J."/>
            <person name="Wing R.A."/>
            <person name="Mitchell-Olds T."/>
            <person name="Schumaker K.S."/>
            <person name="Wang X."/>
        </authorList>
    </citation>
    <scope>NUCLEOTIDE SEQUENCE [LARGE SCALE GENOMIC DNA]</scope>
</reference>
<evidence type="ECO:0000313" key="3">
    <source>
        <dbReference type="Proteomes" id="UP000030689"/>
    </source>
</evidence>
<dbReference type="Gene3D" id="3.80.10.10">
    <property type="entry name" value="Ribonuclease Inhibitor"/>
    <property type="match status" value="1"/>
</dbReference>
<dbReference type="SUPFAM" id="SSF52047">
    <property type="entry name" value="RNI-like"/>
    <property type="match status" value="1"/>
</dbReference>
<protein>
    <recommendedName>
        <fullName evidence="1">F-box domain-containing protein</fullName>
    </recommendedName>
</protein>
<gene>
    <name evidence="2" type="ORF">EUTSA_v10005952mg</name>
</gene>
<dbReference type="PANTHER" id="PTHR31293">
    <property type="entry name" value="RNI-LIKE SUPERFAMILY PROTEIN"/>
    <property type="match status" value="1"/>
</dbReference>
<dbReference type="STRING" id="72664.V4LKB5"/>
<dbReference type="InterPro" id="IPR001810">
    <property type="entry name" value="F-box_dom"/>
</dbReference>
<dbReference type="InterPro" id="IPR032675">
    <property type="entry name" value="LRR_dom_sf"/>
</dbReference>
<evidence type="ECO:0000313" key="2">
    <source>
        <dbReference type="EMBL" id="ESQ44164.1"/>
    </source>
</evidence>
<name>V4LKB5_EUTSA</name>
<organism evidence="2 3">
    <name type="scientific">Eutrema salsugineum</name>
    <name type="common">Saltwater cress</name>
    <name type="synonym">Sisymbrium salsugineum</name>
    <dbReference type="NCBI Taxonomy" id="72664"/>
    <lineage>
        <taxon>Eukaryota</taxon>
        <taxon>Viridiplantae</taxon>
        <taxon>Streptophyta</taxon>
        <taxon>Embryophyta</taxon>
        <taxon>Tracheophyta</taxon>
        <taxon>Spermatophyta</taxon>
        <taxon>Magnoliopsida</taxon>
        <taxon>eudicotyledons</taxon>
        <taxon>Gunneridae</taxon>
        <taxon>Pentapetalae</taxon>
        <taxon>rosids</taxon>
        <taxon>malvids</taxon>
        <taxon>Brassicales</taxon>
        <taxon>Brassicaceae</taxon>
        <taxon>Eutremeae</taxon>
        <taxon>Eutrema</taxon>
    </lineage>
</organism>